<dbReference type="Pfam" id="PF08457">
    <property type="entry name" value="Sfi1"/>
    <property type="match status" value="1"/>
</dbReference>
<dbReference type="Proteomes" id="UP000504637">
    <property type="component" value="Unplaced"/>
</dbReference>
<reference evidence="4" key="2">
    <citation type="submission" date="2020-04" db="EMBL/GenBank/DDBJ databases">
        <authorList>
            <consortium name="NCBI Genome Project"/>
        </authorList>
    </citation>
    <scope>NUCLEOTIDE SEQUENCE</scope>
    <source>
        <strain evidence="4">CBS 342.82</strain>
    </source>
</reference>
<feature type="compositionally biased region" description="Polar residues" evidence="1">
    <location>
        <begin position="208"/>
        <end position="217"/>
    </location>
</feature>
<evidence type="ECO:0000259" key="2">
    <source>
        <dbReference type="Pfam" id="PF08457"/>
    </source>
</evidence>
<keyword evidence="3" id="KW-1185">Reference proteome</keyword>
<evidence type="ECO:0000256" key="1">
    <source>
        <dbReference type="SAM" id="MobiDB-lite"/>
    </source>
</evidence>
<feature type="compositionally biased region" description="Low complexity" evidence="1">
    <location>
        <begin position="1015"/>
        <end position="1040"/>
    </location>
</feature>
<feature type="compositionally biased region" description="Low complexity" evidence="1">
    <location>
        <begin position="182"/>
        <end position="195"/>
    </location>
</feature>
<protein>
    <submittedName>
        <fullName evidence="4">Sfi1-domain-containing protein</fullName>
    </submittedName>
</protein>
<dbReference type="RefSeq" id="XP_033455590.1">
    <property type="nucleotide sequence ID" value="XM_033608581.1"/>
</dbReference>
<evidence type="ECO:0000313" key="3">
    <source>
        <dbReference type="Proteomes" id="UP000504637"/>
    </source>
</evidence>
<feature type="compositionally biased region" description="Acidic residues" evidence="1">
    <location>
        <begin position="1135"/>
        <end position="1146"/>
    </location>
</feature>
<reference evidence="4" key="1">
    <citation type="submission" date="2020-01" db="EMBL/GenBank/DDBJ databases">
        <authorList>
            <consortium name="DOE Joint Genome Institute"/>
            <person name="Haridas S."/>
            <person name="Albert R."/>
            <person name="Binder M."/>
            <person name="Bloem J."/>
            <person name="Labutti K."/>
            <person name="Salamov A."/>
            <person name="Andreopoulos B."/>
            <person name="Baker S.E."/>
            <person name="Barry K."/>
            <person name="Bills G."/>
            <person name="Bluhm B.H."/>
            <person name="Cannon C."/>
            <person name="Castanera R."/>
            <person name="Culley D.E."/>
            <person name="Daum C."/>
            <person name="Ezra D."/>
            <person name="Gonzalez J.B."/>
            <person name="Henrissat B."/>
            <person name="Kuo A."/>
            <person name="Liang C."/>
            <person name="Lipzen A."/>
            <person name="Lutzoni F."/>
            <person name="Magnuson J."/>
            <person name="Mondo S."/>
            <person name="Nolan M."/>
            <person name="Ohm R."/>
            <person name="Pangilinan J."/>
            <person name="Park H.-J."/>
            <person name="Ramirez L."/>
            <person name="Alfaro M."/>
            <person name="Sun H."/>
            <person name="Tritt A."/>
            <person name="Yoshinaga Y."/>
            <person name="Zwiers L.-H."/>
            <person name="Turgeon B.G."/>
            <person name="Goodwin S.B."/>
            <person name="Spatafora J.W."/>
            <person name="Crous P.W."/>
            <person name="Grigoriev I.V."/>
        </authorList>
    </citation>
    <scope>NUCLEOTIDE SEQUENCE</scope>
    <source>
        <strain evidence="4">CBS 342.82</strain>
    </source>
</reference>
<feature type="region of interest" description="Disordered" evidence="1">
    <location>
        <begin position="1005"/>
        <end position="1200"/>
    </location>
</feature>
<dbReference type="InterPro" id="IPR013665">
    <property type="entry name" value="Sfi1_dom"/>
</dbReference>
<evidence type="ECO:0000313" key="4">
    <source>
        <dbReference type="RefSeq" id="XP_033455590.1"/>
    </source>
</evidence>
<feature type="compositionally biased region" description="Low complexity" evidence="1">
    <location>
        <begin position="1157"/>
        <end position="1167"/>
    </location>
</feature>
<dbReference type="GeneID" id="54366381"/>
<name>A0A6J3LTF1_9PEZI</name>
<sequence>MSIPGVDWGLEQDPTDDEIRLLFAIIRDASSSTHAPFKAFFAAYDDHFARHHLDKSHDNVVYRLGMRVVHAARRQHHAGRATNLLPYLTKLLEEHGVTCIENDDDDVAAALHDRTAPVDVNHQSMINHAPRSARRASFSDARLDETWLSENSAPLRPASPPPPVRKGLLSQPARRRGREFGSSQRARSTSSRSTRVPQRTAREPFHRYSSSVGQSSVDEDLNNPTLLFQPSLTQLEQNADAFYAISQLRTARQCLHLWHEKILRHQQAYGIACAHDSHLLLRQSFEVIQDRAKLERERRSQLSDILAYAARKRDLALMAKAFSHWDESTLHRKRVTSLAQMHALKVKYFAQWRKIAVKNAAKVKFILGRKYFAIWRERVLRNRLALEQADAHFEESLMKRCFSRWFWNFCDRQAEGWHELQLMRHTLTAWRARIETVRQETAQAQQFRERRLTAAALRKVVQLYGQRRRQVREVDQVRQRSVAVTCLQALQNEAKLRPVARTTVEMVAVNLKNKAFRIWSLHLQLTRQAAEVDRRRILQTAWTNWNDALRSKALAQRIDGRVLAESLYKWILQYRLRTLQKEKNAYLARAALSRWRQQTEQANLTLEDAETLFAARQRTRLLRFGMTRLHSALRVREDGHRAAIEYANGRAVPRVVHAWRARLEHLQRLDKWAVDARFYCLGTQTLSVWRDKATKHHNQRLREAYRQLRAHVKIRQARACLSLWRERSNHLENLQITANDHLQSQIQKIATSSIRSMQTRTLQHRDLDAQAVALDRTKLLASALSAMQLSYANVSEISAQAILFRQESDVVLVVNTWKKLQWRAFTTARQRETAEAFRIRTREQRIRAMMRYWAGKTISRRAKRHFEEQREITTESPSLRPASRRAAVASLQGRLANVTAAAEEYPSFLEIGPSPFEEDLSRTFLNATVTTLPAYLRTPSRSSRRSTRFHSQYQNLYQRPVLPTPAHATPLVFDPGAFLGTSTPAYPPPTMPIIMPVRLKKMTTEPNSNVNINESTTKASAPKTSTKAAASTSATTSPRAPLEKDASQGTPVRPTAKRAPSSTASTPQITPFSRKLRAGGVAMPLSSARPRLSAVGRSPTAERVSASPSAPGKGKASRVNGTSNNSADHGSANEDRDEGDRDDDNNGDTPGRHSAGNDSNNENNNGNQVLGRSVLGTGKSVRFAAPTSASLSRARKSRFG</sequence>
<feature type="compositionally biased region" description="Polar residues" evidence="1">
    <location>
        <begin position="1119"/>
        <end position="1128"/>
    </location>
</feature>
<feature type="compositionally biased region" description="Polar residues" evidence="1">
    <location>
        <begin position="1005"/>
        <end position="1014"/>
    </location>
</feature>
<feature type="region of interest" description="Disordered" evidence="1">
    <location>
        <begin position="149"/>
        <end position="217"/>
    </location>
</feature>
<proteinExistence type="predicted"/>
<reference evidence="4" key="3">
    <citation type="submission" date="2025-08" db="UniProtKB">
        <authorList>
            <consortium name="RefSeq"/>
        </authorList>
    </citation>
    <scope>IDENTIFICATION</scope>
    <source>
        <strain evidence="4">CBS 342.82</strain>
    </source>
</reference>
<dbReference type="OrthoDB" id="5215300at2759"/>
<dbReference type="AlphaFoldDB" id="A0A6J3LTF1"/>
<organism evidence="4">
    <name type="scientific">Dissoconium aciculare CBS 342.82</name>
    <dbReference type="NCBI Taxonomy" id="1314786"/>
    <lineage>
        <taxon>Eukaryota</taxon>
        <taxon>Fungi</taxon>
        <taxon>Dikarya</taxon>
        <taxon>Ascomycota</taxon>
        <taxon>Pezizomycotina</taxon>
        <taxon>Dothideomycetes</taxon>
        <taxon>Dothideomycetidae</taxon>
        <taxon>Mycosphaerellales</taxon>
        <taxon>Dissoconiaceae</taxon>
        <taxon>Dissoconium</taxon>
    </lineage>
</organism>
<accession>A0A6J3LTF1</accession>
<gene>
    <name evidence="4" type="ORF">K489DRAFT_435010</name>
</gene>
<feature type="compositionally biased region" description="Polar residues" evidence="1">
    <location>
        <begin position="1060"/>
        <end position="1071"/>
    </location>
</feature>
<feature type="domain" description="Sfi1 spindle body" evidence="2">
    <location>
        <begin position="293"/>
        <end position="857"/>
    </location>
</feature>